<feature type="domain" description="HTH gntR-type" evidence="4">
    <location>
        <begin position="20"/>
        <end position="87"/>
    </location>
</feature>
<gene>
    <name evidence="5" type="ORF">WQQ_06780</name>
</gene>
<dbReference type="Gene3D" id="1.20.120.530">
    <property type="entry name" value="GntR ligand-binding domain-like"/>
    <property type="match status" value="1"/>
</dbReference>
<dbReference type="SMART" id="SM00895">
    <property type="entry name" value="FCD"/>
    <property type="match status" value="1"/>
</dbReference>
<dbReference type="PROSITE" id="PS50949">
    <property type="entry name" value="HTH_GNTR"/>
    <property type="match status" value="1"/>
</dbReference>
<dbReference type="AlphaFoldDB" id="I8I3F1"/>
<organism evidence="5 6">
    <name type="scientific">Hydrocarboniphaga effusa AP103</name>
    <dbReference type="NCBI Taxonomy" id="1172194"/>
    <lineage>
        <taxon>Bacteria</taxon>
        <taxon>Pseudomonadati</taxon>
        <taxon>Pseudomonadota</taxon>
        <taxon>Gammaproteobacteria</taxon>
        <taxon>Nevskiales</taxon>
        <taxon>Nevskiaceae</taxon>
        <taxon>Hydrocarboniphaga</taxon>
    </lineage>
</organism>
<protein>
    <submittedName>
        <fullName evidence="5">GntR family transcriptional regulator</fullName>
    </submittedName>
</protein>
<dbReference type="InterPro" id="IPR000524">
    <property type="entry name" value="Tscrpt_reg_HTH_GntR"/>
</dbReference>
<dbReference type="PANTHER" id="PTHR43537:SF5">
    <property type="entry name" value="UXU OPERON TRANSCRIPTIONAL REGULATOR"/>
    <property type="match status" value="1"/>
</dbReference>
<evidence type="ECO:0000313" key="6">
    <source>
        <dbReference type="Proteomes" id="UP000003704"/>
    </source>
</evidence>
<dbReference type="Pfam" id="PF07729">
    <property type="entry name" value="FCD"/>
    <property type="match status" value="1"/>
</dbReference>
<proteinExistence type="predicted"/>
<dbReference type="InterPro" id="IPR011711">
    <property type="entry name" value="GntR_C"/>
</dbReference>
<evidence type="ECO:0000259" key="4">
    <source>
        <dbReference type="PROSITE" id="PS50949"/>
    </source>
</evidence>
<keyword evidence="1" id="KW-0805">Transcription regulation</keyword>
<dbReference type="SUPFAM" id="SSF46785">
    <property type="entry name" value="Winged helix' DNA-binding domain"/>
    <property type="match status" value="1"/>
</dbReference>
<evidence type="ECO:0000256" key="1">
    <source>
        <dbReference type="ARBA" id="ARBA00023015"/>
    </source>
</evidence>
<name>I8I3F1_9GAMM</name>
<dbReference type="STRING" id="1172194.WQQ_06780"/>
<dbReference type="InterPro" id="IPR008920">
    <property type="entry name" value="TF_FadR/GntR_C"/>
</dbReference>
<sequence>MKKKAEPLDHAALADPQHTEPATHTVLVRLREMIVTGQIAPGTRLRAEGLADELEVSRTPVRSALAVLSAEGLVMYSVNRGYTVRGVTIGDVLDSIEVRARLESLACRLCADHGLDEAVLDRLSRIVAQAREIVDRGDWSEQIEFDWYNLNWAFHRSIYHVGHNSVLRNAVRMTLIYPVFGDVVRVCPSVAMHVPQRARQVPKVTPEHIIKSQAEHEQLIEAMRKGDAESAEKIMFEHVIATKRRVHSLATVR</sequence>
<dbReference type="InterPro" id="IPR036390">
    <property type="entry name" value="WH_DNA-bd_sf"/>
</dbReference>
<dbReference type="PATRIC" id="fig|1172194.4.peg.646"/>
<dbReference type="Gene3D" id="1.10.10.10">
    <property type="entry name" value="Winged helix-like DNA-binding domain superfamily/Winged helix DNA-binding domain"/>
    <property type="match status" value="1"/>
</dbReference>
<dbReference type="GO" id="GO:0003700">
    <property type="term" value="F:DNA-binding transcription factor activity"/>
    <property type="evidence" value="ECO:0007669"/>
    <property type="project" value="InterPro"/>
</dbReference>
<keyword evidence="2" id="KW-0238">DNA-binding</keyword>
<dbReference type="CDD" id="cd07377">
    <property type="entry name" value="WHTH_GntR"/>
    <property type="match status" value="1"/>
</dbReference>
<dbReference type="Proteomes" id="UP000003704">
    <property type="component" value="Unassembled WGS sequence"/>
</dbReference>
<evidence type="ECO:0000313" key="5">
    <source>
        <dbReference type="EMBL" id="EIT70541.1"/>
    </source>
</evidence>
<keyword evidence="6" id="KW-1185">Reference proteome</keyword>
<dbReference type="RefSeq" id="WP_007183634.1">
    <property type="nucleotide sequence ID" value="NZ_AKGD01000001.1"/>
</dbReference>
<dbReference type="Pfam" id="PF00392">
    <property type="entry name" value="GntR"/>
    <property type="match status" value="1"/>
</dbReference>
<dbReference type="GO" id="GO:0003677">
    <property type="term" value="F:DNA binding"/>
    <property type="evidence" value="ECO:0007669"/>
    <property type="project" value="UniProtKB-KW"/>
</dbReference>
<dbReference type="SMART" id="SM00345">
    <property type="entry name" value="HTH_GNTR"/>
    <property type="match status" value="1"/>
</dbReference>
<dbReference type="OrthoDB" id="9799812at2"/>
<keyword evidence="3" id="KW-0804">Transcription</keyword>
<dbReference type="EMBL" id="AKGD01000001">
    <property type="protein sequence ID" value="EIT70541.1"/>
    <property type="molecule type" value="Genomic_DNA"/>
</dbReference>
<evidence type="ECO:0000256" key="3">
    <source>
        <dbReference type="ARBA" id="ARBA00023163"/>
    </source>
</evidence>
<dbReference type="SUPFAM" id="SSF48008">
    <property type="entry name" value="GntR ligand-binding domain-like"/>
    <property type="match status" value="1"/>
</dbReference>
<comment type="caution">
    <text evidence="5">The sequence shown here is derived from an EMBL/GenBank/DDBJ whole genome shotgun (WGS) entry which is preliminary data.</text>
</comment>
<reference evidence="5 6" key="1">
    <citation type="journal article" date="2012" name="J. Bacteriol.">
        <title>Genome Sequence of n-Alkane-Degrading Hydrocarboniphaga effusa Strain AP103T (ATCC BAA-332T).</title>
        <authorList>
            <person name="Chang H.K."/>
            <person name="Zylstra G.J."/>
            <person name="Chae J.C."/>
        </authorList>
    </citation>
    <scope>NUCLEOTIDE SEQUENCE [LARGE SCALE GENOMIC DNA]</scope>
    <source>
        <strain evidence="5 6">AP103</strain>
    </source>
</reference>
<dbReference type="InterPro" id="IPR036388">
    <property type="entry name" value="WH-like_DNA-bd_sf"/>
</dbReference>
<dbReference type="PANTHER" id="PTHR43537">
    <property type="entry name" value="TRANSCRIPTIONAL REGULATOR, GNTR FAMILY"/>
    <property type="match status" value="1"/>
</dbReference>
<accession>I8I3F1</accession>
<evidence type="ECO:0000256" key="2">
    <source>
        <dbReference type="ARBA" id="ARBA00023125"/>
    </source>
</evidence>